<comment type="catalytic activity">
    <reaction evidence="11">
        <text>4 Fe(II)-[cytochrome c] + O2 + 8 H(+)(in) = 4 Fe(III)-[cytochrome c] + 2 H2O + 4 H(+)(out)</text>
        <dbReference type="Rhea" id="RHEA:11436"/>
        <dbReference type="Rhea" id="RHEA-COMP:10350"/>
        <dbReference type="Rhea" id="RHEA-COMP:14399"/>
        <dbReference type="ChEBI" id="CHEBI:15377"/>
        <dbReference type="ChEBI" id="CHEBI:15378"/>
        <dbReference type="ChEBI" id="CHEBI:15379"/>
        <dbReference type="ChEBI" id="CHEBI:29033"/>
        <dbReference type="ChEBI" id="CHEBI:29034"/>
        <dbReference type="EC" id="7.1.1.9"/>
    </reaction>
</comment>
<keyword evidence="13" id="KW-0732">Signal</keyword>
<feature type="transmembrane region" description="Helical" evidence="12">
    <location>
        <begin position="134"/>
        <end position="159"/>
    </location>
</feature>
<dbReference type="InterPro" id="IPR045187">
    <property type="entry name" value="CcO_II"/>
</dbReference>
<dbReference type="SUPFAM" id="SSF49503">
    <property type="entry name" value="Cupredoxins"/>
    <property type="match status" value="1"/>
</dbReference>
<dbReference type="Pfam" id="PF00116">
    <property type="entry name" value="COX2"/>
    <property type="match status" value="1"/>
</dbReference>
<evidence type="ECO:0000256" key="7">
    <source>
        <dbReference type="ARBA" id="ARBA00022982"/>
    </source>
</evidence>
<evidence type="ECO:0000256" key="1">
    <source>
        <dbReference type="ARBA" id="ARBA00004141"/>
    </source>
</evidence>
<evidence type="ECO:0000256" key="2">
    <source>
        <dbReference type="ARBA" id="ARBA00007866"/>
    </source>
</evidence>
<evidence type="ECO:0000259" key="14">
    <source>
        <dbReference type="PROSITE" id="PS50857"/>
    </source>
</evidence>
<keyword evidence="11" id="KW-0479">Metal-binding</keyword>
<dbReference type="InterPro" id="IPR036257">
    <property type="entry name" value="Cyt_c_oxidase_su2_TM_sf"/>
</dbReference>
<gene>
    <name evidence="16" type="ORF">I5M32_10250</name>
</gene>
<protein>
    <recommendedName>
        <fullName evidence="11">Cytochrome c oxidase subunit 2</fullName>
        <ecNumber evidence="11">7.1.1.9</ecNumber>
    </recommendedName>
</protein>
<evidence type="ECO:0000256" key="12">
    <source>
        <dbReference type="SAM" id="Phobius"/>
    </source>
</evidence>
<keyword evidence="7 10" id="KW-0249">Electron transport</keyword>
<feature type="transmembrane region" description="Helical" evidence="12">
    <location>
        <begin position="179"/>
        <end position="199"/>
    </location>
</feature>
<dbReference type="Pfam" id="PF02790">
    <property type="entry name" value="COX2_TM"/>
    <property type="match status" value="1"/>
</dbReference>
<comment type="cofactor">
    <cofactor evidence="11">
        <name>Cu cation</name>
        <dbReference type="ChEBI" id="CHEBI:23378"/>
    </cofactor>
    <text evidence="11">Binds a copper A center.</text>
</comment>
<evidence type="ECO:0000256" key="10">
    <source>
        <dbReference type="RuleBase" id="RU000456"/>
    </source>
</evidence>
<evidence type="ECO:0000256" key="4">
    <source>
        <dbReference type="ARBA" id="ARBA00022660"/>
    </source>
</evidence>
<evidence type="ECO:0000313" key="17">
    <source>
        <dbReference type="Proteomes" id="UP000660024"/>
    </source>
</evidence>
<evidence type="ECO:0000256" key="8">
    <source>
        <dbReference type="ARBA" id="ARBA00022989"/>
    </source>
</evidence>
<dbReference type="SUPFAM" id="SSF81464">
    <property type="entry name" value="Cytochrome c oxidase subunit II-like, transmembrane region"/>
    <property type="match status" value="1"/>
</dbReference>
<dbReference type="PROSITE" id="PS50999">
    <property type="entry name" value="COX2_TM"/>
    <property type="match status" value="1"/>
</dbReference>
<feature type="transmembrane region" description="Helical" evidence="12">
    <location>
        <begin position="91"/>
        <end position="114"/>
    </location>
</feature>
<keyword evidence="4 10" id="KW-0679">Respiratory chain</keyword>
<feature type="transmembrane region" description="Helical" evidence="12">
    <location>
        <begin position="52"/>
        <end position="70"/>
    </location>
</feature>
<keyword evidence="9 12" id="KW-0472">Membrane</keyword>
<dbReference type="PANTHER" id="PTHR22888:SF9">
    <property type="entry name" value="CYTOCHROME C OXIDASE SUBUNIT 2"/>
    <property type="match status" value="1"/>
</dbReference>
<dbReference type="InterPro" id="IPR011759">
    <property type="entry name" value="Cyt_c_oxidase_su2_TM_dom"/>
</dbReference>
<dbReference type="InterPro" id="IPR002429">
    <property type="entry name" value="CcO_II-like_C"/>
</dbReference>
<evidence type="ECO:0000259" key="15">
    <source>
        <dbReference type="PROSITE" id="PS50999"/>
    </source>
</evidence>
<reference evidence="16 17" key="1">
    <citation type="submission" date="2020-12" db="EMBL/GenBank/DDBJ databases">
        <title>Bacterial novel species Pedobacter sp. SD-b isolated from soil.</title>
        <authorList>
            <person name="Jung H.-Y."/>
        </authorList>
    </citation>
    <scope>NUCLEOTIDE SEQUENCE [LARGE SCALE GENOMIC DNA]</scope>
    <source>
        <strain evidence="16 17">SD-b</strain>
    </source>
</reference>
<evidence type="ECO:0000256" key="3">
    <source>
        <dbReference type="ARBA" id="ARBA00022448"/>
    </source>
</evidence>
<keyword evidence="5 10" id="KW-0812">Transmembrane</keyword>
<comment type="similarity">
    <text evidence="2 10">Belongs to the cytochrome c oxidase subunit 2 family.</text>
</comment>
<sequence>MKIYKFFNMKKIFSLFALIALAFNQVMAQDTVAGAAEEVSKTDGLAKMVGYYLLLFLLLCIFIGIVGKILQVYDLTKKIQGKKEGIKWNNINGLIFAVFLVLGLYGAYWCYTVQGAQILPDAASIHGAKIDSMLNVTLILTTIVFVITHILLFTFAYRYKFNRKKKAYYYPHNNTLEKYWTITPAIVLTILVLMGFFTWRGITNISKSDMASAIQIDVTAHQFAWEVRYAGKDNVAGNKNYKLIGSLNGLNTLGLDLSDKRNYDDLKVSEIVLPVNKSVRFTLGSQDVIHSFYMPDFRVQMNCVPGMATFFQFTPTITTAEMREKTGNPKYNYKLYCAKICGASHYNMQFAVRVVSEKEYKEWIKQQKPIVTEDMKKQYQLAMKDNLAPKNNKIALNN</sequence>
<dbReference type="PROSITE" id="PS50857">
    <property type="entry name" value="COX2_CUA"/>
    <property type="match status" value="1"/>
</dbReference>
<dbReference type="PANTHER" id="PTHR22888">
    <property type="entry name" value="CYTOCHROME C OXIDASE, SUBUNIT II"/>
    <property type="match status" value="1"/>
</dbReference>
<dbReference type="Proteomes" id="UP000660024">
    <property type="component" value="Unassembled WGS sequence"/>
</dbReference>
<proteinExistence type="inferred from homology"/>
<evidence type="ECO:0000256" key="5">
    <source>
        <dbReference type="ARBA" id="ARBA00022692"/>
    </source>
</evidence>
<dbReference type="EC" id="7.1.1.9" evidence="11"/>
<evidence type="ECO:0000256" key="13">
    <source>
        <dbReference type="SAM" id="SignalP"/>
    </source>
</evidence>
<keyword evidence="11" id="KW-0186">Copper</keyword>
<keyword evidence="8 12" id="KW-1133">Transmembrane helix</keyword>
<comment type="subcellular location">
    <subcellularLocation>
        <location evidence="10">Cell membrane</location>
        <topology evidence="10">Multi-pass membrane protein</topology>
    </subcellularLocation>
    <subcellularLocation>
        <location evidence="1">Membrane</location>
        <topology evidence="1">Multi-pass membrane protein</topology>
    </subcellularLocation>
</comment>
<dbReference type="Gene3D" id="2.60.40.420">
    <property type="entry name" value="Cupredoxins - blue copper proteins"/>
    <property type="match status" value="1"/>
</dbReference>
<organism evidence="16 17">
    <name type="scientific">Pedobacter segetis</name>
    <dbReference type="NCBI Taxonomy" id="2793069"/>
    <lineage>
        <taxon>Bacteria</taxon>
        <taxon>Pseudomonadati</taxon>
        <taxon>Bacteroidota</taxon>
        <taxon>Sphingobacteriia</taxon>
        <taxon>Sphingobacteriales</taxon>
        <taxon>Sphingobacteriaceae</taxon>
        <taxon>Pedobacter</taxon>
    </lineage>
</organism>
<feature type="signal peptide" evidence="13">
    <location>
        <begin position="1"/>
        <end position="28"/>
    </location>
</feature>
<evidence type="ECO:0000313" key="16">
    <source>
        <dbReference type="EMBL" id="MBK0383341.1"/>
    </source>
</evidence>
<name>A0ABS1BKG7_9SPHI</name>
<dbReference type="InterPro" id="IPR008972">
    <property type="entry name" value="Cupredoxin"/>
</dbReference>
<feature type="domain" description="Cytochrome oxidase subunit II transmembrane region profile" evidence="15">
    <location>
        <begin position="111"/>
        <end position="206"/>
    </location>
</feature>
<feature type="chain" id="PRO_5046345416" description="Cytochrome c oxidase subunit 2" evidence="13">
    <location>
        <begin position="29"/>
        <end position="398"/>
    </location>
</feature>
<keyword evidence="3 10" id="KW-0813">Transport</keyword>
<keyword evidence="17" id="KW-1185">Reference proteome</keyword>
<dbReference type="Gene3D" id="1.10.287.90">
    <property type="match status" value="1"/>
</dbReference>
<feature type="domain" description="Cytochrome oxidase subunit II copper A binding" evidence="14">
    <location>
        <begin position="211"/>
        <end position="366"/>
    </location>
</feature>
<evidence type="ECO:0000256" key="9">
    <source>
        <dbReference type="ARBA" id="ARBA00023136"/>
    </source>
</evidence>
<evidence type="ECO:0000256" key="6">
    <source>
        <dbReference type="ARBA" id="ARBA00022967"/>
    </source>
</evidence>
<dbReference type="EMBL" id="JAEHFY010000013">
    <property type="protein sequence ID" value="MBK0383341.1"/>
    <property type="molecule type" value="Genomic_DNA"/>
</dbReference>
<keyword evidence="6" id="KW-1278">Translocase</keyword>
<evidence type="ECO:0000256" key="11">
    <source>
        <dbReference type="RuleBase" id="RU004024"/>
    </source>
</evidence>
<comment type="caution">
    <text evidence="16">The sequence shown here is derived from an EMBL/GenBank/DDBJ whole genome shotgun (WGS) entry which is preliminary data.</text>
</comment>
<comment type="function">
    <text evidence="11">Subunits I and II form the functional core of the enzyme complex. Electrons originating in cytochrome c are transferred via heme a and Cu(A) to the binuclear center formed by heme a3 and Cu(B).</text>
</comment>
<accession>A0ABS1BKG7</accession>